<dbReference type="KEGG" id="mbd:MEBOL_001040"/>
<feature type="transmembrane region" description="Helical" evidence="1">
    <location>
        <begin position="74"/>
        <end position="92"/>
    </location>
</feature>
<keyword evidence="1" id="KW-0472">Membrane</keyword>
<keyword evidence="1" id="KW-1133">Transmembrane helix</keyword>
<name>A0A250I9F4_9BACT</name>
<proteinExistence type="predicted"/>
<reference evidence="2 3" key="1">
    <citation type="submission" date="2017-06" db="EMBL/GenBank/DDBJ databases">
        <authorList>
            <person name="Kim H.J."/>
            <person name="Triplett B.A."/>
        </authorList>
    </citation>
    <scope>NUCLEOTIDE SEQUENCE [LARGE SCALE GENOMIC DNA]</scope>
    <source>
        <strain evidence="2 3">DSM 14713</strain>
    </source>
</reference>
<dbReference type="Proteomes" id="UP000217289">
    <property type="component" value="Chromosome"/>
</dbReference>
<gene>
    <name evidence="2" type="ORF">MEBOL_001040</name>
</gene>
<keyword evidence="1" id="KW-0812">Transmembrane</keyword>
<evidence type="ECO:0000313" key="2">
    <source>
        <dbReference type="EMBL" id="ATB27596.1"/>
    </source>
</evidence>
<accession>A0A250I9F4</accession>
<keyword evidence="3" id="KW-1185">Reference proteome</keyword>
<protein>
    <recommendedName>
        <fullName evidence="4">Iron uptake protein</fullName>
    </recommendedName>
</protein>
<feature type="transmembrane region" description="Helical" evidence="1">
    <location>
        <begin position="46"/>
        <end position="68"/>
    </location>
</feature>
<evidence type="ECO:0000256" key="1">
    <source>
        <dbReference type="SAM" id="Phobius"/>
    </source>
</evidence>
<feature type="transmembrane region" description="Helical" evidence="1">
    <location>
        <begin position="20"/>
        <end position="39"/>
    </location>
</feature>
<sequence length="96" mass="9529">MVSPSVLDKAANHGVARTLAAVVGAPLVAFAVGAAVVAFSPEAGGLSFALGFHVMVPLWVALACVLPLLKNGKVAWGVCLAILLPITAALALRSAG</sequence>
<evidence type="ECO:0000313" key="3">
    <source>
        <dbReference type="Proteomes" id="UP000217289"/>
    </source>
</evidence>
<organism evidence="2 3">
    <name type="scientific">Melittangium boletus DSM 14713</name>
    <dbReference type="NCBI Taxonomy" id="1294270"/>
    <lineage>
        <taxon>Bacteria</taxon>
        <taxon>Pseudomonadati</taxon>
        <taxon>Myxococcota</taxon>
        <taxon>Myxococcia</taxon>
        <taxon>Myxococcales</taxon>
        <taxon>Cystobacterineae</taxon>
        <taxon>Archangiaceae</taxon>
        <taxon>Melittangium</taxon>
    </lineage>
</organism>
<dbReference type="EMBL" id="CP022163">
    <property type="protein sequence ID" value="ATB27596.1"/>
    <property type="molecule type" value="Genomic_DNA"/>
</dbReference>
<dbReference type="AlphaFoldDB" id="A0A250I9F4"/>
<evidence type="ECO:0008006" key="4">
    <source>
        <dbReference type="Google" id="ProtNLM"/>
    </source>
</evidence>